<evidence type="ECO:0000313" key="2">
    <source>
        <dbReference type="Proteomes" id="UP000029833"/>
    </source>
</evidence>
<dbReference type="RefSeq" id="WP_052103617.1">
    <property type="nucleotide sequence ID" value="NZ_AXNT01000020.1"/>
</dbReference>
<gene>
    <name evidence="1" type="ORF">Q760_08020</name>
</gene>
<comment type="caution">
    <text evidence="1">The sequence shown here is derived from an EMBL/GenBank/DDBJ whole genome shotgun (WGS) entry which is preliminary data.</text>
</comment>
<dbReference type="OrthoDB" id="8402552at2"/>
<evidence type="ECO:0000313" key="1">
    <source>
        <dbReference type="EMBL" id="KGM03247.1"/>
    </source>
</evidence>
<proteinExistence type="predicted"/>
<name>A0A0A0BAT7_9CELL</name>
<protein>
    <submittedName>
        <fullName evidence="1">Uncharacterized protein</fullName>
    </submittedName>
</protein>
<keyword evidence="2" id="KW-1185">Reference proteome</keyword>
<reference evidence="1 2" key="1">
    <citation type="submission" date="2013-10" db="EMBL/GenBank/DDBJ databases">
        <authorList>
            <person name="Wang G."/>
            <person name="Zhuang W."/>
        </authorList>
    </citation>
    <scope>NUCLEOTIDE SEQUENCE [LARGE SCALE GENOMIC DNA]</scope>
    <source>
        <strain evidence="1 2">DSM 20118</strain>
    </source>
</reference>
<sequence>MQQTGRWLVRNSTDRNAAVVGLALLATDWAEDDIPLIQTIGLLSNVFGPLAAEALRRRRGGGDALLWLAERAAGWGRVYVVEALCRNGLSSAARAWLLRRSCDGDYLNGYFAGEVATTAHLHEAITGGDVDDALIDHTGRLLRIMAGCSGMGLTLEHYPPAPAVLAAHAAHLARQAPSVDRYCEAAAIADHLAAEPRREGGSCTAEQRAVLARQYLDVLVRPEWRDAVRADLDPTSDAFAWLAGGVATRLGLDVLADRPGDGER</sequence>
<dbReference type="Proteomes" id="UP000029833">
    <property type="component" value="Unassembled WGS sequence"/>
</dbReference>
<organism evidence="1 2">
    <name type="scientific">Cellulomonas cellasea DSM 20118</name>
    <dbReference type="NCBI Taxonomy" id="1408250"/>
    <lineage>
        <taxon>Bacteria</taxon>
        <taxon>Bacillati</taxon>
        <taxon>Actinomycetota</taxon>
        <taxon>Actinomycetes</taxon>
        <taxon>Micrococcales</taxon>
        <taxon>Cellulomonadaceae</taxon>
        <taxon>Cellulomonas</taxon>
    </lineage>
</organism>
<dbReference type="STRING" id="1408250.Q760_08020"/>
<accession>A0A0A0BAT7</accession>
<dbReference type="EMBL" id="AXNT01000020">
    <property type="protein sequence ID" value="KGM03247.1"/>
    <property type="molecule type" value="Genomic_DNA"/>
</dbReference>
<dbReference type="AlphaFoldDB" id="A0A0A0BAT7"/>